<comment type="subcellular location">
    <subcellularLocation>
        <location evidence="6">Cytoplasm</location>
    </subcellularLocation>
</comment>
<accession>A0A4R2RYL5</accession>
<feature type="disulfide bond" description="Redox-active" evidence="6">
    <location>
        <begin position="271"/>
        <end position="274"/>
    </location>
</feature>
<organism evidence="7 8">
    <name type="scientific">Heliophilum fasciatum</name>
    <dbReference type="NCBI Taxonomy" id="35700"/>
    <lineage>
        <taxon>Bacteria</taxon>
        <taxon>Bacillati</taxon>
        <taxon>Bacillota</taxon>
        <taxon>Clostridia</taxon>
        <taxon>Eubacteriales</taxon>
        <taxon>Heliobacteriaceae</taxon>
        <taxon>Heliophilum</taxon>
    </lineage>
</organism>
<dbReference type="EMBL" id="SLXT01000004">
    <property type="protein sequence ID" value="TCP68169.1"/>
    <property type="molecule type" value="Genomic_DNA"/>
</dbReference>
<evidence type="ECO:0000313" key="8">
    <source>
        <dbReference type="Proteomes" id="UP000294813"/>
    </source>
</evidence>
<dbReference type="GO" id="GO:0051082">
    <property type="term" value="F:unfolded protein binding"/>
    <property type="evidence" value="ECO:0007669"/>
    <property type="project" value="UniProtKB-UniRule"/>
</dbReference>
<evidence type="ECO:0000256" key="6">
    <source>
        <dbReference type="HAMAP-Rule" id="MF_00117"/>
    </source>
</evidence>
<keyword evidence="4 6" id="KW-0143">Chaperone</keyword>
<dbReference type="OrthoDB" id="9776534at2"/>
<dbReference type="PANTHER" id="PTHR30111">
    <property type="entry name" value="33 KDA CHAPERONIN"/>
    <property type="match status" value="1"/>
</dbReference>
<reference evidence="7 8" key="1">
    <citation type="submission" date="2019-03" db="EMBL/GenBank/DDBJ databases">
        <title>Genomic Encyclopedia of Type Strains, Phase IV (KMG-IV): sequencing the most valuable type-strain genomes for metagenomic binning, comparative biology and taxonomic classification.</title>
        <authorList>
            <person name="Goeker M."/>
        </authorList>
    </citation>
    <scope>NUCLEOTIDE SEQUENCE [LARGE SCALE GENOMIC DNA]</scope>
    <source>
        <strain evidence="7 8">DSM 11170</strain>
    </source>
</reference>
<dbReference type="GO" id="GO:0005737">
    <property type="term" value="C:cytoplasm"/>
    <property type="evidence" value="ECO:0007669"/>
    <property type="project" value="UniProtKB-SubCell"/>
</dbReference>
<keyword evidence="3 6" id="KW-1015">Disulfide bond</keyword>
<dbReference type="InterPro" id="IPR000397">
    <property type="entry name" value="Heat_shock_Hsp33"/>
</dbReference>
<dbReference type="InterPro" id="IPR016153">
    <property type="entry name" value="Heat_shock_Hsp33_N"/>
</dbReference>
<dbReference type="SUPFAM" id="SSF64397">
    <property type="entry name" value="Hsp33 domain"/>
    <property type="match status" value="1"/>
</dbReference>
<dbReference type="NCBIfam" id="NF001033">
    <property type="entry name" value="PRK00114.1"/>
    <property type="match status" value="1"/>
</dbReference>
<dbReference type="PIRSF" id="PIRSF005261">
    <property type="entry name" value="Heat_shock_Hsp33"/>
    <property type="match status" value="1"/>
</dbReference>
<dbReference type="Proteomes" id="UP000294813">
    <property type="component" value="Unassembled WGS sequence"/>
</dbReference>
<dbReference type="Gene3D" id="3.55.30.10">
    <property type="entry name" value="Hsp33 domain"/>
    <property type="match status" value="1"/>
</dbReference>
<sequence length="299" mass="32019">MTMDALIWATAAEGGLRLLAARTTDLVAEAQRRHGTYPVPTAALGRSLTAVALLAAMQKGEERVTLRVLGDGPLGGVIAQGDGTGKVRGYVQHPDLELPPTAAGKLDVGTAVGKEGFLHVTRDLGLREAYTGSSALISGEIAEDLTYYLNISEQTPSACALGVLIDRDGSVLSAGGFILQRMPGADESLIDQLEERIKALGPISRFFQSDRDVQELVTALLGDLNVQILARKKPIFQCNCDRERLRTLLKSMGPEELASMHAEQGQAEICCHFCNAQYLFTGEELLALAEEVKTTPSAE</sequence>
<comment type="similarity">
    <text evidence="6">Belongs to the HSP33 family.</text>
</comment>
<evidence type="ECO:0000256" key="2">
    <source>
        <dbReference type="ARBA" id="ARBA00022833"/>
    </source>
</evidence>
<evidence type="ECO:0000256" key="4">
    <source>
        <dbReference type="ARBA" id="ARBA00023186"/>
    </source>
</evidence>
<dbReference type="Gene3D" id="3.90.1280.10">
    <property type="entry name" value="HSP33 redox switch-like"/>
    <property type="match status" value="1"/>
</dbReference>
<comment type="caution">
    <text evidence="7">The sequence shown here is derived from an EMBL/GenBank/DDBJ whole genome shotgun (WGS) entry which is preliminary data.</text>
</comment>
<dbReference type="SUPFAM" id="SSF118352">
    <property type="entry name" value="HSP33 redox switch-like"/>
    <property type="match status" value="1"/>
</dbReference>
<gene>
    <name evidence="6" type="primary">hslO</name>
    <name evidence="7" type="ORF">EDD73_10472</name>
</gene>
<feature type="disulfide bond" description="Redox-active" evidence="6">
    <location>
        <begin position="238"/>
        <end position="240"/>
    </location>
</feature>
<evidence type="ECO:0000256" key="3">
    <source>
        <dbReference type="ARBA" id="ARBA00023157"/>
    </source>
</evidence>
<keyword evidence="1 6" id="KW-0963">Cytoplasm</keyword>
<comment type="function">
    <text evidence="6">Redox regulated molecular chaperone. Protects both thermally unfolding and oxidatively damaged proteins from irreversible aggregation. Plays an important role in the bacterial defense system toward oxidative stress.</text>
</comment>
<dbReference type="GO" id="GO:0042026">
    <property type="term" value="P:protein refolding"/>
    <property type="evidence" value="ECO:0007669"/>
    <property type="project" value="TreeGrafter"/>
</dbReference>
<dbReference type="RefSeq" id="WP_131918197.1">
    <property type="nucleotide sequence ID" value="NZ_JAOQNU010000004.1"/>
</dbReference>
<dbReference type="AlphaFoldDB" id="A0A4R2RYL5"/>
<evidence type="ECO:0000313" key="7">
    <source>
        <dbReference type="EMBL" id="TCP68169.1"/>
    </source>
</evidence>
<keyword evidence="2 6" id="KW-0862">Zinc</keyword>
<proteinExistence type="inferred from homology"/>
<dbReference type="HAMAP" id="MF_00117">
    <property type="entry name" value="HslO"/>
    <property type="match status" value="1"/>
</dbReference>
<evidence type="ECO:0000256" key="1">
    <source>
        <dbReference type="ARBA" id="ARBA00022490"/>
    </source>
</evidence>
<dbReference type="Pfam" id="PF01430">
    <property type="entry name" value="HSP33"/>
    <property type="match status" value="1"/>
</dbReference>
<dbReference type="CDD" id="cd00498">
    <property type="entry name" value="Hsp33"/>
    <property type="match status" value="1"/>
</dbReference>
<keyword evidence="5 6" id="KW-0676">Redox-active center</keyword>
<keyword evidence="8" id="KW-1185">Reference proteome</keyword>
<dbReference type="InterPro" id="IPR016154">
    <property type="entry name" value="Heat_shock_Hsp33_C"/>
</dbReference>
<dbReference type="GO" id="GO:0044183">
    <property type="term" value="F:protein folding chaperone"/>
    <property type="evidence" value="ECO:0007669"/>
    <property type="project" value="TreeGrafter"/>
</dbReference>
<comment type="PTM">
    <text evidence="6">Under oxidizing conditions two disulfide bonds are formed involving the reactive cysteines. Under reducing conditions zinc is bound to the reactive cysteines and the protein is inactive.</text>
</comment>
<dbReference type="PANTHER" id="PTHR30111:SF1">
    <property type="entry name" value="33 KDA CHAPERONIN"/>
    <property type="match status" value="1"/>
</dbReference>
<evidence type="ECO:0000256" key="5">
    <source>
        <dbReference type="ARBA" id="ARBA00023284"/>
    </source>
</evidence>
<name>A0A4R2RYL5_9FIRM</name>
<protein>
    <recommendedName>
        <fullName evidence="6">33 kDa chaperonin</fullName>
    </recommendedName>
    <alternativeName>
        <fullName evidence="6">Heat shock protein 33 homolog</fullName>
        <shortName evidence="6">HSP33</shortName>
    </alternativeName>
</protein>